<evidence type="ECO:0000313" key="2">
    <source>
        <dbReference type="Proteomes" id="UP000249134"/>
    </source>
</evidence>
<reference evidence="1 2" key="1">
    <citation type="submission" date="2018-06" db="EMBL/GenBank/DDBJ databases">
        <authorList>
            <consortium name="Pathogen Informatics"/>
            <person name="Doyle S."/>
        </authorList>
    </citation>
    <scope>NUCLEOTIDE SEQUENCE [LARGE SCALE GENOMIC DNA]</scope>
    <source>
        <strain evidence="1 2">NCTC4824</strain>
    </source>
</reference>
<name>A0A2X4ZQF8_LEDLE</name>
<dbReference type="KEGG" id="blen:NCTC4824_03703"/>
<dbReference type="AlphaFoldDB" id="A0A2X4ZQF8"/>
<proteinExistence type="predicted"/>
<accession>A0A2X4ZQF8</accession>
<evidence type="ECO:0000313" key="1">
    <source>
        <dbReference type="EMBL" id="SQI62614.1"/>
    </source>
</evidence>
<protein>
    <submittedName>
        <fullName evidence="1">Uncharacterized protein</fullName>
    </submittedName>
</protein>
<sequence>MSKRNFDYKKRLNAKSKLYKKRTIALATSFVLVAGPIAMSGSLPGLSINSVQAATLADVNLLTNTTVSATLGGEPTLTA</sequence>
<organism evidence="1 2">
    <name type="scientific">Lederbergia lenta</name>
    <name type="common">Bacillus lentus</name>
    <dbReference type="NCBI Taxonomy" id="1467"/>
    <lineage>
        <taxon>Bacteria</taxon>
        <taxon>Bacillati</taxon>
        <taxon>Bacillota</taxon>
        <taxon>Bacilli</taxon>
        <taxon>Bacillales</taxon>
        <taxon>Bacillaceae</taxon>
        <taxon>Lederbergia</taxon>
    </lineage>
</organism>
<keyword evidence="2" id="KW-1185">Reference proteome</keyword>
<dbReference type="RefSeq" id="WP_066144525.1">
    <property type="nucleotide sequence ID" value="NZ_CBCSGM010000003.1"/>
</dbReference>
<dbReference type="EMBL" id="LS483476">
    <property type="protein sequence ID" value="SQI62614.1"/>
    <property type="molecule type" value="Genomic_DNA"/>
</dbReference>
<gene>
    <name evidence="1" type="ORF">NCTC4824_03703</name>
</gene>
<dbReference type="Proteomes" id="UP000249134">
    <property type="component" value="Chromosome 1"/>
</dbReference>